<dbReference type="GO" id="GO:0006412">
    <property type="term" value="P:translation"/>
    <property type="evidence" value="ECO:0007669"/>
    <property type="project" value="UniProtKB-KW"/>
</dbReference>
<protein>
    <recommendedName>
        <fullName evidence="6">Peptide deformylase</fullName>
    </recommendedName>
</protein>
<dbReference type="HAMAP" id="MF_00163">
    <property type="entry name" value="Pep_deformylase"/>
    <property type="match status" value="1"/>
</dbReference>
<dbReference type="SUPFAM" id="SSF56420">
    <property type="entry name" value="Peptide deformylase"/>
    <property type="match status" value="1"/>
</dbReference>
<dbReference type="InterPro" id="IPR036821">
    <property type="entry name" value="Peptide_deformylase_sf"/>
</dbReference>
<evidence type="ECO:0000256" key="2">
    <source>
        <dbReference type="ARBA" id="ARBA00022723"/>
    </source>
</evidence>
<evidence type="ECO:0000256" key="4">
    <source>
        <dbReference type="ARBA" id="ARBA00022917"/>
    </source>
</evidence>
<evidence type="ECO:0000256" key="1">
    <source>
        <dbReference type="ARBA" id="ARBA00010759"/>
    </source>
</evidence>
<name>A0A382FCM0_9ZZZZ</name>
<dbReference type="NCBIfam" id="TIGR00079">
    <property type="entry name" value="pept_deformyl"/>
    <property type="match status" value="1"/>
</dbReference>
<evidence type="ECO:0008006" key="6">
    <source>
        <dbReference type="Google" id="ProtNLM"/>
    </source>
</evidence>
<dbReference type="PANTHER" id="PTHR10458:SF22">
    <property type="entry name" value="PEPTIDE DEFORMYLASE"/>
    <property type="match status" value="1"/>
</dbReference>
<dbReference type="GO" id="GO:0046872">
    <property type="term" value="F:metal ion binding"/>
    <property type="evidence" value="ECO:0007669"/>
    <property type="project" value="UniProtKB-KW"/>
</dbReference>
<dbReference type="GO" id="GO:0005739">
    <property type="term" value="C:mitochondrion"/>
    <property type="evidence" value="ECO:0007669"/>
    <property type="project" value="UniProtKB-ARBA"/>
</dbReference>
<proteinExistence type="inferred from homology"/>
<evidence type="ECO:0000313" key="5">
    <source>
        <dbReference type="EMBL" id="SVB59791.1"/>
    </source>
</evidence>
<dbReference type="InterPro" id="IPR023635">
    <property type="entry name" value="Peptide_deformylase"/>
</dbReference>
<gene>
    <name evidence="5" type="ORF">METZ01_LOCUS212645</name>
</gene>
<keyword evidence="2" id="KW-0479">Metal-binding</keyword>
<keyword evidence="4" id="KW-0648">Protein biosynthesis</keyword>
<dbReference type="PANTHER" id="PTHR10458">
    <property type="entry name" value="PEPTIDE DEFORMYLASE"/>
    <property type="match status" value="1"/>
</dbReference>
<comment type="similarity">
    <text evidence="1">Belongs to the polypeptide deformylase family.</text>
</comment>
<dbReference type="Gene3D" id="3.90.45.10">
    <property type="entry name" value="Peptide deformylase"/>
    <property type="match status" value="1"/>
</dbReference>
<sequence>MALLRVAKLGDPILRQKTKLVDLEVLRSQDNKIQALIDNMIETMREEDGVGLAAPQVFQSLRLVVIESSFNERYPEAPNIPLTVLVNPSIKYYGEEKVLGWEGCLSLKDLRGLVPRSKEITVEYFDREGNLVIIDAEGFLAVVLQHEIDHLDGKVFLDRMDDLSQLAYVEEFEKHIVKKETAEPELI</sequence>
<accession>A0A382FCM0</accession>
<dbReference type="FunFam" id="3.90.45.10:FF:000003">
    <property type="entry name" value="Peptide deformylase"/>
    <property type="match status" value="1"/>
</dbReference>
<dbReference type="EMBL" id="UINC01048798">
    <property type="protein sequence ID" value="SVB59791.1"/>
    <property type="molecule type" value="Genomic_DNA"/>
</dbReference>
<dbReference type="CDD" id="cd00487">
    <property type="entry name" value="Pep_deformylase"/>
    <property type="match status" value="1"/>
</dbReference>
<dbReference type="PRINTS" id="PR01576">
    <property type="entry name" value="PDEFORMYLASE"/>
</dbReference>
<reference evidence="5" key="1">
    <citation type="submission" date="2018-05" db="EMBL/GenBank/DDBJ databases">
        <authorList>
            <person name="Lanie J.A."/>
            <person name="Ng W.-L."/>
            <person name="Kazmierczak K.M."/>
            <person name="Andrzejewski T.M."/>
            <person name="Davidsen T.M."/>
            <person name="Wayne K.J."/>
            <person name="Tettelin H."/>
            <person name="Glass J.I."/>
            <person name="Rusch D."/>
            <person name="Podicherti R."/>
            <person name="Tsui H.-C.T."/>
            <person name="Winkler M.E."/>
        </authorList>
    </citation>
    <scope>NUCLEOTIDE SEQUENCE</scope>
</reference>
<dbReference type="GO" id="GO:0042586">
    <property type="term" value="F:peptide deformylase activity"/>
    <property type="evidence" value="ECO:0007669"/>
    <property type="project" value="InterPro"/>
</dbReference>
<dbReference type="PIRSF" id="PIRSF004749">
    <property type="entry name" value="Pep_def"/>
    <property type="match status" value="1"/>
</dbReference>
<dbReference type="NCBIfam" id="NF001159">
    <property type="entry name" value="PRK00150.1-3"/>
    <property type="match status" value="1"/>
</dbReference>
<organism evidence="5">
    <name type="scientific">marine metagenome</name>
    <dbReference type="NCBI Taxonomy" id="408172"/>
    <lineage>
        <taxon>unclassified sequences</taxon>
        <taxon>metagenomes</taxon>
        <taxon>ecological metagenomes</taxon>
    </lineage>
</organism>
<evidence type="ECO:0000256" key="3">
    <source>
        <dbReference type="ARBA" id="ARBA00022801"/>
    </source>
</evidence>
<keyword evidence="3" id="KW-0378">Hydrolase</keyword>
<dbReference type="AlphaFoldDB" id="A0A382FCM0"/>
<dbReference type="Pfam" id="PF01327">
    <property type="entry name" value="Pep_deformylase"/>
    <property type="match status" value="1"/>
</dbReference>